<evidence type="ECO:0000256" key="1">
    <source>
        <dbReference type="ARBA" id="ARBA00022737"/>
    </source>
</evidence>
<protein>
    <recommendedName>
        <fullName evidence="2">Nephrocystin 3-like N-terminal domain-containing protein</fullName>
    </recommendedName>
</protein>
<dbReference type="InterPro" id="IPR027417">
    <property type="entry name" value="P-loop_NTPase"/>
</dbReference>
<dbReference type="OrthoDB" id="3027122at2759"/>
<keyword evidence="1" id="KW-0677">Repeat</keyword>
<dbReference type="PANTHER" id="PTHR10039">
    <property type="entry name" value="AMELOGENIN"/>
    <property type="match status" value="1"/>
</dbReference>
<proteinExistence type="predicted"/>
<dbReference type="Gene3D" id="3.40.50.300">
    <property type="entry name" value="P-loop containing nucleotide triphosphate hydrolases"/>
    <property type="match status" value="1"/>
</dbReference>
<dbReference type="PANTHER" id="PTHR10039:SF17">
    <property type="entry name" value="FUNGAL STAND N-TERMINAL GOODBYE DOMAIN-CONTAINING PROTEIN-RELATED"/>
    <property type="match status" value="1"/>
</dbReference>
<evidence type="ECO:0000259" key="2">
    <source>
        <dbReference type="Pfam" id="PF24883"/>
    </source>
</evidence>
<dbReference type="Pfam" id="PF24883">
    <property type="entry name" value="NPHP3_N"/>
    <property type="match status" value="1"/>
</dbReference>
<comment type="caution">
    <text evidence="3">The sequence shown here is derived from an EMBL/GenBank/DDBJ whole genome shotgun (WGS) entry which is preliminary data.</text>
</comment>
<dbReference type="AlphaFoldDB" id="A0A9W8IVV8"/>
<feature type="non-terminal residue" evidence="3">
    <location>
        <position position="593"/>
    </location>
</feature>
<dbReference type="EMBL" id="JANBPK010001267">
    <property type="protein sequence ID" value="KAJ2923896.1"/>
    <property type="molecule type" value="Genomic_DNA"/>
</dbReference>
<dbReference type="SUPFAM" id="SSF52540">
    <property type="entry name" value="P-loop containing nucleoside triphosphate hydrolases"/>
    <property type="match status" value="1"/>
</dbReference>
<feature type="domain" description="Nephrocystin 3-like N-terminal" evidence="2">
    <location>
        <begin position="62"/>
        <end position="227"/>
    </location>
</feature>
<evidence type="ECO:0000313" key="4">
    <source>
        <dbReference type="Proteomes" id="UP001140091"/>
    </source>
</evidence>
<dbReference type="Proteomes" id="UP001140091">
    <property type="component" value="Unassembled WGS sequence"/>
</dbReference>
<organism evidence="3 4">
    <name type="scientific">Candolleomyces eurysporus</name>
    <dbReference type="NCBI Taxonomy" id="2828524"/>
    <lineage>
        <taxon>Eukaryota</taxon>
        <taxon>Fungi</taxon>
        <taxon>Dikarya</taxon>
        <taxon>Basidiomycota</taxon>
        <taxon>Agaricomycotina</taxon>
        <taxon>Agaricomycetes</taxon>
        <taxon>Agaricomycetidae</taxon>
        <taxon>Agaricales</taxon>
        <taxon>Agaricineae</taxon>
        <taxon>Psathyrellaceae</taxon>
        <taxon>Candolleomyces</taxon>
    </lineage>
</organism>
<keyword evidence="4" id="KW-1185">Reference proteome</keyword>
<sequence>MSIFPNAQNFKIDNVNVHSFEDRQKGGWKMLLRNIADNALHDSSARFDAPKCDEDTRVEVTKELMDWIQDREAPQRLLCMTGAAGAGKSALQQTIAEECSGSNTLGSAFFFSAGDPTRNNLSCIVPTIAFQLALHSPALRDAIGKVIEDSPLVFKKKIKIQMDMLIVTPFKRLCASGELDRNTFPHAILIDGLDECSGEENQAELLSTVKHCLLDNDLPFRIFIASRPEWAVRTALDNEPEGYLYRLAYHIKLSDMYDATGDIRRYLWTRLRGIGSRSRDRRAQSPQWPTKEDIEKLVTAASGQFVYAATVVKYVSERRGSPVDRLRAIIDWTPEGGQQTRPLELLDILYRNILSTAKELYEAVDTNRGRDFLLLVRAHQTNFDGRIGSERGSIRSFDEIISLEEGGHQVLFSDLHSLVFVRQNPGMTEVWEEMRFYHLSFSEFLDSEFRAQHLFISETRVRQYVVESCLQKLLQQEDFLEDWSFALIISALRRYSDNQITYIDDFRLIDFTRNNGWGRIDERLSSHTAIGGFGEWFGLARFTFNAIQRLNDDLHEHELADIVKSYSDKWKERYKEYGLRWEKVEGSSSSPPS</sequence>
<evidence type="ECO:0000313" key="3">
    <source>
        <dbReference type="EMBL" id="KAJ2923896.1"/>
    </source>
</evidence>
<gene>
    <name evidence="3" type="ORF">H1R20_g13204</name>
</gene>
<reference evidence="3" key="1">
    <citation type="submission" date="2022-06" db="EMBL/GenBank/DDBJ databases">
        <title>Genome Sequence of Candolleomyces eurysporus.</title>
        <authorList>
            <person name="Buettner E."/>
        </authorList>
    </citation>
    <scope>NUCLEOTIDE SEQUENCE</scope>
    <source>
        <strain evidence="3">VTCC 930004</strain>
    </source>
</reference>
<accession>A0A9W8IVV8</accession>
<dbReference type="InterPro" id="IPR056884">
    <property type="entry name" value="NPHP3-like_N"/>
</dbReference>
<name>A0A9W8IVV8_9AGAR</name>